<feature type="domain" description="Septin-type G" evidence="3">
    <location>
        <begin position="63"/>
        <end position="423"/>
    </location>
</feature>
<dbReference type="InterPro" id="IPR030379">
    <property type="entry name" value="G_SEPTIN_dom"/>
</dbReference>
<protein>
    <recommendedName>
        <fullName evidence="3">Septin-type G domain-containing protein</fullName>
    </recommendedName>
</protein>
<dbReference type="EMBL" id="ML220124">
    <property type="protein sequence ID" value="TGZ80568.1"/>
    <property type="molecule type" value="Genomic_DNA"/>
</dbReference>
<reference evidence="4 5" key="1">
    <citation type="submission" date="2019-04" db="EMBL/GenBank/DDBJ databases">
        <title>Comparative genomics and transcriptomics to analyze fruiting body development in filamentous ascomycetes.</title>
        <authorList>
            <consortium name="DOE Joint Genome Institute"/>
            <person name="Lutkenhaus R."/>
            <person name="Traeger S."/>
            <person name="Breuer J."/>
            <person name="Kuo A."/>
            <person name="Lipzen A."/>
            <person name="Pangilinan J."/>
            <person name="Dilworth D."/>
            <person name="Sandor L."/>
            <person name="Poggeler S."/>
            <person name="Barry K."/>
            <person name="Grigoriev I.V."/>
            <person name="Nowrousian M."/>
        </authorList>
    </citation>
    <scope>NUCLEOTIDE SEQUENCE [LARGE SCALE GENOMIC DNA]</scope>
    <source>
        <strain evidence="4 5">CBS 389.68</strain>
    </source>
</reference>
<dbReference type="Pfam" id="PF00735">
    <property type="entry name" value="Septin"/>
    <property type="match status" value="3"/>
</dbReference>
<dbReference type="InterPro" id="IPR027417">
    <property type="entry name" value="P-loop_NTPase"/>
</dbReference>
<organism evidence="4 5">
    <name type="scientific">Ascodesmis nigricans</name>
    <dbReference type="NCBI Taxonomy" id="341454"/>
    <lineage>
        <taxon>Eukaryota</taxon>
        <taxon>Fungi</taxon>
        <taxon>Dikarya</taxon>
        <taxon>Ascomycota</taxon>
        <taxon>Pezizomycotina</taxon>
        <taxon>Pezizomycetes</taxon>
        <taxon>Pezizales</taxon>
        <taxon>Ascodesmidaceae</taxon>
        <taxon>Ascodesmis</taxon>
    </lineage>
</organism>
<sequence length="430" mass="48191">MPGRKSTDSVVANGQHYVTSSQVPLTEDPYAQVGSMANRGRFSVASSHMSTVNSPRRVRRRRDPTPFNILIIGARNSGKTSFLRFLRQSLAIKNKRGQVMNEAEADGKQSAGTTNGPFKSTYIETEVDGERMGLTLWDSEGLERNLIDLQIRETVAFIENKFEETFSEETKVVRAPGSRDTHIHVVFLLLDPARLTPDNHYPGKTAADKPAGGLDSDLDIQVFTALQGKTVVVPVISKADTCTSKHMDHLKQLVRTGLHKAGLDPLQALELEDEEYDDDTPNQTPRASAINIDVRKKHSTDPYYDDEDDENSSGSEDSSQQSTHRSNRDRAVSHASSAPRKTGGPQMSPGLNFVPLSIISPDSYEPGERVGRSFPWGFADPYDEAHCDFVKLKESVFSEWRQELRDKSRIQWYEYWRSERLASVRGSRLY</sequence>
<evidence type="ECO:0000256" key="1">
    <source>
        <dbReference type="RuleBase" id="RU004560"/>
    </source>
</evidence>
<proteinExistence type="inferred from homology"/>
<evidence type="ECO:0000259" key="3">
    <source>
        <dbReference type="PROSITE" id="PS51719"/>
    </source>
</evidence>
<gene>
    <name evidence="4" type="ORF">EX30DRAFT_307541</name>
</gene>
<comment type="similarity">
    <text evidence="1">Belongs to the TRAFAC class TrmE-Era-EngA-EngB-Septin-like GTPase superfamily. Septin GTPase family.</text>
</comment>
<dbReference type="InParanoid" id="A0A4S2MVD2"/>
<dbReference type="STRING" id="341454.A0A4S2MVD2"/>
<dbReference type="Gene3D" id="3.40.50.300">
    <property type="entry name" value="P-loop containing nucleotide triphosphate hydrolases"/>
    <property type="match status" value="1"/>
</dbReference>
<dbReference type="AlphaFoldDB" id="A0A4S2MVD2"/>
<dbReference type="OrthoDB" id="5337438at2759"/>
<keyword evidence="1" id="KW-0342">GTP-binding</keyword>
<feature type="region of interest" description="Disordered" evidence="2">
    <location>
        <begin position="274"/>
        <end position="354"/>
    </location>
</feature>
<evidence type="ECO:0000313" key="5">
    <source>
        <dbReference type="Proteomes" id="UP000298138"/>
    </source>
</evidence>
<accession>A0A4S2MVD2</accession>
<evidence type="ECO:0000256" key="2">
    <source>
        <dbReference type="SAM" id="MobiDB-lite"/>
    </source>
</evidence>
<evidence type="ECO:0000313" key="4">
    <source>
        <dbReference type="EMBL" id="TGZ80568.1"/>
    </source>
</evidence>
<dbReference type="GO" id="GO:0005525">
    <property type="term" value="F:GTP binding"/>
    <property type="evidence" value="ECO:0007669"/>
    <property type="project" value="UniProtKB-KW"/>
</dbReference>
<dbReference type="PROSITE" id="PS51719">
    <property type="entry name" value="G_SEPTIN"/>
    <property type="match status" value="1"/>
</dbReference>
<dbReference type="SUPFAM" id="SSF52540">
    <property type="entry name" value="P-loop containing nucleoside triphosphate hydrolases"/>
    <property type="match status" value="1"/>
</dbReference>
<keyword evidence="1" id="KW-0547">Nucleotide-binding</keyword>
<dbReference type="Proteomes" id="UP000298138">
    <property type="component" value="Unassembled WGS sequence"/>
</dbReference>
<name>A0A4S2MVD2_9PEZI</name>
<dbReference type="PANTHER" id="PTHR18884">
    <property type="entry name" value="SEPTIN"/>
    <property type="match status" value="1"/>
</dbReference>
<keyword evidence="5" id="KW-1185">Reference proteome</keyword>